<gene>
    <name evidence="2" type="ORF">EI982_06030</name>
</gene>
<evidence type="ECO:0000313" key="3">
    <source>
        <dbReference type="Proteomes" id="UP000428325"/>
    </source>
</evidence>
<dbReference type="RefSeq" id="WP_157688614.1">
    <property type="nucleotide sequence ID" value="NZ_CP034345.1"/>
</dbReference>
<proteinExistence type="predicted"/>
<dbReference type="Proteomes" id="UP000428325">
    <property type="component" value="Chromosome"/>
</dbReference>
<protein>
    <submittedName>
        <fullName evidence="2">Uncharacterized protein</fullName>
    </submittedName>
</protein>
<dbReference type="KEGG" id="hra:EI982_06030"/>
<name>A0A6B9F2D5_9EURY</name>
<dbReference type="AlphaFoldDB" id="A0A6B9F2D5"/>
<evidence type="ECO:0000256" key="1">
    <source>
        <dbReference type="SAM" id="MobiDB-lite"/>
    </source>
</evidence>
<organism evidence="2 3">
    <name type="scientific">Haloplanus rallus</name>
    <dbReference type="NCBI Taxonomy" id="1816183"/>
    <lineage>
        <taxon>Archaea</taxon>
        <taxon>Methanobacteriati</taxon>
        <taxon>Methanobacteriota</taxon>
        <taxon>Stenosarchaea group</taxon>
        <taxon>Halobacteria</taxon>
        <taxon>Halobacteriales</taxon>
        <taxon>Haloferacaceae</taxon>
        <taxon>Haloplanus</taxon>
    </lineage>
</organism>
<keyword evidence="3" id="KW-1185">Reference proteome</keyword>
<dbReference type="GeneID" id="99245654"/>
<evidence type="ECO:0000313" key="2">
    <source>
        <dbReference type="EMBL" id="QGX94378.1"/>
    </source>
</evidence>
<dbReference type="EMBL" id="CP034345">
    <property type="protein sequence ID" value="QGX94378.1"/>
    <property type="molecule type" value="Genomic_DNA"/>
</dbReference>
<accession>A0A6B9F2D5</accession>
<feature type="region of interest" description="Disordered" evidence="1">
    <location>
        <begin position="27"/>
        <end position="80"/>
    </location>
</feature>
<sequence length="80" mass="8002">MASTTVGSTAVIESSAPIVTAAAIDSEVGSRRHSARLRSDRRERPSSAGGSLESVVTGVDPKCVPGTLPGEKLLAGSPGV</sequence>
<reference evidence="2 3" key="1">
    <citation type="submission" date="2018-12" db="EMBL/GenBank/DDBJ databases">
        <title>Complete genome sequence of Haloplanus rallus MBLA0036.</title>
        <authorList>
            <person name="Nam Y.-d."/>
            <person name="Kang J."/>
            <person name="Chung W.-H."/>
            <person name="Park Y.S."/>
        </authorList>
    </citation>
    <scope>NUCLEOTIDE SEQUENCE [LARGE SCALE GENOMIC DNA]</scope>
    <source>
        <strain evidence="2 3">MBLA0036</strain>
    </source>
</reference>